<sequence length="157" mass="17412">MSDDSSHTATTTRFDLDTAEEFKAPPCYTATTHDVVVSVRTFWLEEHSTPEDGEYAWLYHVVIDNGSSENLQLLSRSWTTLDANGQREDTQGLGVVGEQPFIAAKGQYQYTSGAELKTPTGFMKGLFHMIAPDSRQHFDITIPTVSLDSPHHGGLIH</sequence>
<evidence type="ECO:0000313" key="2">
    <source>
        <dbReference type="EMBL" id="GBQ05398.1"/>
    </source>
</evidence>
<name>A0ABQ0NWX4_9PROT</name>
<dbReference type="PANTHER" id="PTHR14289">
    <property type="entry name" value="F-BOX ONLY PROTEIN 3"/>
    <property type="match status" value="1"/>
</dbReference>
<dbReference type="Proteomes" id="UP001062901">
    <property type="component" value="Unassembled WGS sequence"/>
</dbReference>
<dbReference type="PROSITE" id="PS51087">
    <property type="entry name" value="APAG"/>
    <property type="match status" value="1"/>
</dbReference>
<reference evidence="2" key="1">
    <citation type="submission" date="2013-04" db="EMBL/GenBank/DDBJ databases">
        <title>The genome sequencing project of 58 acetic acid bacteria.</title>
        <authorList>
            <person name="Okamoto-Kainuma A."/>
            <person name="Ishikawa M."/>
            <person name="Umino S."/>
            <person name="Koizumi Y."/>
            <person name="Shiwa Y."/>
            <person name="Yoshikawa H."/>
            <person name="Matsutani M."/>
            <person name="Matsushita K."/>
        </authorList>
    </citation>
    <scope>NUCLEOTIDE SEQUENCE</scope>
    <source>
        <strain evidence="2">DSM 15669</strain>
    </source>
</reference>
<organism evidence="2 3">
    <name type="scientific">Saccharibacter floricola DSM 15669</name>
    <dbReference type="NCBI Taxonomy" id="1123227"/>
    <lineage>
        <taxon>Bacteria</taxon>
        <taxon>Pseudomonadati</taxon>
        <taxon>Pseudomonadota</taxon>
        <taxon>Alphaproteobacteria</taxon>
        <taxon>Acetobacterales</taxon>
        <taxon>Acetobacteraceae</taxon>
        <taxon>Saccharibacter</taxon>
    </lineage>
</organism>
<comment type="caution">
    <text evidence="2">The sequence shown here is derived from an EMBL/GenBank/DDBJ whole genome shotgun (WGS) entry which is preliminary data.</text>
</comment>
<dbReference type="EMBL" id="BAQD01000004">
    <property type="protein sequence ID" value="GBQ05398.1"/>
    <property type="molecule type" value="Genomic_DNA"/>
</dbReference>
<evidence type="ECO:0000259" key="1">
    <source>
        <dbReference type="PROSITE" id="PS51087"/>
    </source>
</evidence>
<dbReference type="Gene3D" id="2.60.40.1470">
    <property type="entry name" value="ApaG domain"/>
    <property type="match status" value="1"/>
</dbReference>
<protein>
    <submittedName>
        <fullName evidence="2">ApaG protein</fullName>
    </submittedName>
</protein>
<proteinExistence type="predicted"/>
<dbReference type="Pfam" id="PF04379">
    <property type="entry name" value="DUF525"/>
    <property type="match status" value="1"/>
</dbReference>
<dbReference type="InterPro" id="IPR007474">
    <property type="entry name" value="ApaG_domain"/>
</dbReference>
<feature type="domain" description="ApaG" evidence="1">
    <location>
        <begin position="29"/>
        <end position="154"/>
    </location>
</feature>
<gene>
    <name evidence="2" type="ORF">AA15669_0445</name>
</gene>
<accession>A0ABQ0NWX4</accession>
<evidence type="ECO:0000313" key="3">
    <source>
        <dbReference type="Proteomes" id="UP001062901"/>
    </source>
</evidence>
<dbReference type="InterPro" id="IPR036767">
    <property type="entry name" value="ApaG_sf"/>
</dbReference>
<dbReference type="SUPFAM" id="SSF110069">
    <property type="entry name" value="ApaG-like"/>
    <property type="match status" value="1"/>
</dbReference>
<dbReference type="NCBIfam" id="NF003967">
    <property type="entry name" value="PRK05461.1"/>
    <property type="match status" value="1"/>
</dbReference>
<keyword evidence="3" id="KW-1185">Reference proteome</keyword>
<dbReference type="PANTHER" id="PTHR14289:SF16">
    <property type="entry name" value="POLYMERASE DELTA-INTERACTING PROTEIN 2"/>
    <property type="match status" value="1"/>
</dbReference>
<dbReference type="RefSeq" id="WP_018980854.1">
    <property type="nucleotide sequence ID" value="NZ_BAQD01000004.1"/>
</dbReference>